<dbReference type="Proteomes" id="UP000078284">
    <property type="component" value="Chromosome 4"/>
</dbReference>
<evidence type="ECO:0000313" key="4">
    <source>
        <dbReference type="Proteomes" id="UP000078284"/>
    </source>
</evidence>
<dbReference type="AlphaFoldDB" id="A0A178V3J6"/>
<reference evidence="3" key="2">
    <citation type="submission" date="2016-03" db="EMBL/GenBank/DDBJ databases">
        <title>Full-length assembly of Arabidopsis thaliana Ler reveals the complement of translocations and inversions.</title>
        <authorList>
            <person name="Zapata L."/>
            <person name="Schneeberger K."/>
            <person name="Ossowski S."/>
        </authorList>
    </citation>
    <scope>NUCLEOTIDE SEQUENCE [LARGE SCALE GENOMIC DNA]</scope>
    <source>
        <tissue evidence="3">Leaf</tissue>
    </source>
</reference>
<accession>A0A178V3J6</accession>
<gene>
    <name evidence="3" type="ordered locus">AXX17_At4g14590</name>
    <name evidence="2" type="ORF">C24_LOCUS17787</name>
</gene>
<evidence type="ECO:0000313" key="3">
    <source>
        <dbReference type="EMBL" id="OAP00301.1"/>
    </source>
</evidence>
<name>A0A178V3J6_ARATH</name>
<keyword evidence="1" id="KW-0732">Signal</keyword>
<evidence type="ECO:0000313" key="2">
    <source>
        <dbReference type="EMBL" id="CAA0395020.1"/>
    </source>
</evidence>
<reference evidence="2 5" key="3">
    <citation type="submission" date="2019-12" db="EMBL/GenBank/DDBJ databases">
        <authorList>
            <person name="Jiao W.-B."/>
            <person name="Schneeberger K."/>
        </authorList>
    </citation>
    <scope>NUCLEOTIDE SEQUENCE [LARGE SCALE GENOMIC DNA]</scope>
    <source>
        <strain evidence="5">cv. C24</strain>
    </source>
</reference>
<dbReference type="ExpressionAtlas" id="A0A178V3J6">
    <property type="expression patterns" value="baseline and differential"/>
</dbReference>
<reference evidence="4" key="1">
    <citation type="journal article" date="2016" name="Proc. Natl. Acad. Sci. U.S.A.">
        <title>Chromosome-level assembly of Arabidopsis thaliana Ler reveals the extent of translocation and inversion polymorphisms.</title>
        <authorList>
            <person name="Zapata L."/>
            <person name="Ding J."/>
            <person name="Willing E.M."/>
            <person name="Hartwig B."/>
            <person name="Bezdan D."/>
            <person name="Jiao W.B."/>
            <person name="Patel V."/>
            <person name="Velikkakam James G."/>
            <person name="Koornneef M."/>
            <person name="Ossowski S."/>
            <person name="Schneeberger K."/>
        </authorList>
    </citation>
    <scope>NUCLEOTIDE SEQUENCE [LARGE SCALE GENOMIC DNA]</scope>
    <source>
        <strain evidence="4">cv. Landsberg erecta</strain>
    </source>
</reference>
<feature type="signal peptide" evidence="1">
    <location>
        <begin position="1"/>
        <end position="23"/>
    </location>
</feature>
<accession>A0A5S9XSK4</accession>
<dbReference type="Proteomes" id="UP000434276">
    <property type="component" value="Unassembled WGS sequence"/>
</dbReference>
<evidence type="ECO:0000256" key="1">
    <source>
        <dbReference type="SAM" id="SignalP"/>
    </source>
</evidence>
<dbReference type="EMBL" id="LUHQ01000004">
    <property type="protein sequence ID" value="OAP00301.1"/>
    <property type="molecule type" value="Genomic_DNA"/>
</dbReference>
<protein>
    <submittedName>
        <fullName evidence="3">Uncharacterized protein</fullName>
    </submittedName>
</protein>
<sequence length="151" mass="17939">MSLPMSLTIKLFLMFLLIESSIAKQKPDLDHVNVDMSEIDYSSFFKQMIEGWEREANEKYPFRPDLNNDDSSYFLQSRDQVYVNRSFFVQGKAQAYIRQWNNWKPYRDLGNKIGVLWPTQDNDCPKIEAMNLLTYMIHGLSRRYNILPLLK</sequence>
<dbReference type="EMBL" id="CACSHJ010000095">
    <property type="protein sequence ID" value="CAA0395020.1"/>
    <property type="molecule type" value="Genomic_DNA"/>
</dbReference>
<dbReference type="OrthoDB" id="1023482at2759"/>
<proteinExistence type="predicted"/>
<organism evidence="3 4">
    <name type="scientific">Arabidopsis thaliana</name>
    <name type="common">Mouse-ear cress</name>
    <dbReference type="NCBI Taxonomy" id="3702"/>
    <lineage>
        <taxon>Eukaryota</taxon>
        <taxon>Viridiplantae</taxon>
        <taxon>Streptophyta</taxon>
        <taxon>Embryophyta</taxon>
        <taxon>Tracheophyta</taxon>
        <taxon>Spermatophyta</taxon>
        <taxon>Magnoliopsida</taxon>
        <taxon>eudicotyledons</taxon>
        <taxon>Gunneridae</taxon>
        <taxon>Pentapetalae</taxon>
        <taxon>rosids</taxon>
        <taxon>malvids</taxon>
        <taxon>Brassicales</taxon>
        <taxon>Brassicaceae</taxon>
        <taxon>Camelineae</taxon>
        <taxon>Arabidopsis</taxon>
    </lineage>
</organism>
<feature type="chain" id="PRO_5033257872" evidence="1">
    <location>
        <begin position="24"/>
        <end position="151"/>
    </location>
</feature>
<evidence type="ECO:0000313" key="5">
    <source>
        <dbReference type="Proteomes" id="UP000434276"/>
    </source>
</evidence>